<keyword evidence="1" id="KW-0732">Signal</keyword>
<comment type="caution">
    <text evidence="2">The sequence shown here is derived from an EMBL/GenBank/DDBJ whole genome shotgun (WGS) entry which is preliminary data.</text>
</comment>
<gene>
    <name evidence="2" type="ORF">LKD47_00045</name>
</gene>
<evidence type="ECO:0000313" key="3">
    <source>
        <dbReference type="Proteomes" id="UP001198893"/>
    </source>
</evidence>
<accession>A0AAW4WBK2</accession>
<protein>
    <submittedName>
        <fullName evidence="2">Uncharacterized protein</fullName>
    </submittedName>
</protein>
<feature type="signal peptide" evidence="1">
    <location>
        <begin position="1"/>
        <end position="29"/>
    </location>
</feature>
<organism evidence="2 3">
    <name type="scientific">Roseburia amylophila</name>
    <dbReference type="NCBI Taxonomy" id="2981794"/>
    <lineage>
        <taxon>Bacteria</taxon>
        <taxon>Bacillati</taxon>
        <taxon>Bacillota</taxon>
        <taxon>Clostridia</taxon>
        <taxon>Lachnospirales</taxon>
        <taxon>Lachnospiraceae</taxon>
        <taxon>Roseburia</taxon>
    </lineage>
</organism>
<evidence type="ECO:0000313" key="2">
    <source>
        <dbReference type="EMBL" id="MCC2240691.1"/>
    </source>
</evidence>
<proteinExistence type="predicted"/>
<sequence>MMKKKTKVFWLTAAALVFLAGAAVPPAMAYFTTYVEAEGGYPITLGNETTIEEKVENMEKHIVLTNTGESDCFVRVKVFAGSQITLTMSGSSWNQGEDGYWYYSDIVPVSGNTEELLAKIAIPEEYKESFNVVVVQECTPVLYEEDGTPYADWNRIADTRTDIGTADAREAGEE</sequence>
<dbReference type="Proteomes" id="UP001198893">
    <property type="component" value="Unassembled WGS sequence"/>
</dbReference>
<dbReference type="AlphaFoldDB" id="A0AAW4WBK2"/>
<name>A0AAW4WBK2_9FIRM</name>
<feature type="chain" id="PRO_5043588116" evidence="1">
    <location>
        <begin position="30"/>
        <end position="174"/>
    </location>
</feature>
<dbReference type="EMBL" id="JAJEQW010000001">
    <property type="protein sequence ID" value="MCC2240691.1"/>
    <property type="molecule type" value="Genomic_DNA"/>
</dbReference>
<reference evidence="2" key="1">
    <citation type="submission" date="2021-10" db="EMBL/GenBank/DDBJ databases">
        <title>Anaerobic single-cell dispensing facilitates the cultivation of human gut bacteria.</title>
        <authorList>
            <person name="Afrizal A."/>
        </authorList>
    </citation>
    <scope>NUCLEOTIDE SEQUENCE</scope>
    <source>
        <strain evidence="2">CLA-AA-H204</strain>
    </source>
</reference>
<dbReference type="RefSeq" id="WP_227709330.1">
    <property type="nucleotide sequence ID" value="NZ_JAJEQW010000001.1"/>
</dbReference>
<evidence type="ECO:0000256" key="1">
    <source>
        <dbReference type="SAM" id="SignalP"/>
    </source>
</evidence>